<dbReference type="PIRSF" id="PIRSF017321">
    <property type="entry name" value="GWT1"/>
    <property type="match status" value="1"/>
</dbReference>
<dbReference type="GeneID" id="34520086"/>
<keyword evidence="4 8" id="KW-0337">GPI-anchor biosynthesis</keyword>
<keyword evidence="6 8" id="KW-1133">Transmembrane helix</keyword>
<dbReference type="STRING" id="1382522.W6MKW2"/>
<reference evidence="9" key="2">
    <citation type="submission" date="2014-02" db="EMBL/GenBank/DDBJ databases">
        <title>Complete DNA sequence of /Kuraishia capsulata/ illustrates novel genomic features among budding yeasts (/Saccharomycotina/).</title>
        <authorList>
            <person name="Morales L."/>
            <person name="Noel B."/>
            <person name="Porcel B."/>
            <person name="Marcet-Houben M."/>
            <person name="Hullo M-F."/>
            <person name="Sacerdot C."/>
            <person name="Tekaia F."/>
            <person name="Leh-Louis V."/>
            <person name="Despons L."/>
            <person name="Khanna V."/>
            <person name="Aury J-M."/>
            <person name="Barbe V."/>
            <person name="Couloux A."/>
            <person name="Labadie K."/>
            <person name="Pelletier E."/>
            <person name="Souciet J-L."/>
            <person name="Boekhout T."/>
            <person name="Gabaldon T."/>
            <person name="Wincker P."/>
            <person name="Dujon B."/>
        </authorList>
    </citation>
    <scope>NUCLEOTIDE SEQUENCE</scope>
    <source>
        <strain evidence="9">CBS 1993</strain>
    </source>
</reference>
<feature type="transmembrane region" description="Helical" evidence="8">
    <location>
        <begin position="493"/>
        <end position="514"/>
    </location>
</feature>
<dbReference type="GO" id="GO:0005789">
    <property type="term" value="C:endoplasmic reticulum membrane"/>
    <property type="evidence" value="ECO:0007669"/>
    <property type="project" value="UniProtKB-SubCell"/>
</dbReference>
<evidence type="ECO:0000313" key="10">
    <source>
        <dbReference type="Proteomes" id="UP000019384"/>
    </source>
</evidence>
<feature type="transmembrane region" description="Helical" evidence="8">
    <location>
        <begin position="307"/>
        <end position="331"/>
    </location>
</feature>
<feature type="transmembrane region" description="Helical" evidence="8">
    <location>
        <begin position="242"/>
        <end position="262"/>
    </location>
</feature>
<evidence type="ECO:0000256" key="2">
    <source>
        <dbReference type="ARBA" id="ARBA00004687"/>
    </source>
</evidence>
<evidence type="ECO:0000256" key="4">
    <source>
        <dbReference type="ARBA" id="ARBA00022502"/>
    </source>
</evidence>
<evidence type="ECO:0000313" key="9">
    <source>
        <dbReference type="EMBL" id="CDK26698.1"/>
    </source>
</evidence>
<feature type="transmembrane region" description="Helical" evidence="8">
    <location>
        <begin position="392"/>
        <end position="415"/>
    </location>
</feature>
<dbReference type="PANTHER" id="PTHR20661">
    <property type="entry name" value="PHOSPHATIDYLINOSITOL-GLYCAN BIOSYNTHESIS CLASS W PROTEIN"/>
    <property type="match status" value="1"/>
</dbReference>
<dbReference type="EC" id="2.3.-.-" evidence="8"/>
<comment type="subcellular location">
    <subcellularLocation>
        <location evidence="1 8">Endoplasmic reticulum membrane</location>
        <topology evidence="1 8">Multi-pass membrane protein</topology>
    </subcellularLocation>
</comment>
<dbReference type="HOGENOM" id="CLU_020802_2_2_1"/>
<keyword evidence="7 8" id="KW-0472">Membrane</keyword>
<dbReference type="GO" id="GO:0006506">
    <property type="term" value="P:GPI anchor biosynthetic process"/>
    <property type="evidence" value="ECO:0007669"/>
    <property type="project" value="UniProtKB-UniPathway"/>
</dbReference>
<dbReference type="InterPro" id="IPR009447">
    <property type="entry name" value="PIGW/GWT1"/>
</dbReference>
<comment type="function">
    <text evidence="8">A acetyltransferase, which acetylates the inositol ring of phosphatidylinositol during biosynthesis of GPI-anchor.</text>
</comment>
<evidence type="ECO:0000256" key="8">
    <source>
        <dbReference type="RuleBase" id="RU280819"/>
    </source>
</evidence>
<keyword evidence="8" id="KW-0012">Acyltransferase</keyword>
<feature type="transmembrane region" description="Helical" evidence="8">
    <location>
        <begin position="459"/>
        <end position="481"/>
    </location>
</feature>
<feature type="transmembrane region" description="Helical" evidence="8">
    <location>
        <begin position="51"/>
        <end position="70"/>
    </location>
</feature>
<dbReference type="PANTHER" id="PTHR20661:SF0">
    <property type="entry name" value="PHOSPHATIDYLINOSITOL-GLYCAN BIOSYNTHESIS CLASS W PROTEIN"/>
    <property type="match status" value="1"/>
</dbReference>
<feature type="transmembrane region" description="Helical" evidence="8">
    <location>
        <begin position="20"/>
        <end position="39"/>
    </location>
</feature>
<name>W6MKW2_9ASCO</name>
<keyword evidence="8" id="KW-0256">Endoplasmic reticulum</keyword>
<evidence type="ECO:0000256" key="5">
    <source>
        <dbReference type="ARBA" id="ARBA00022692"/>
    </source>
</evidence>
<dbReference type="Proteomes" id="UP000019384">
    <property type="component" value="Unassembled WGS sequence"/>
</dbReference>
<dbReference type="AlphaFoldDB" id="W6MKW2"/>
<dbReference type="OrthoDB" id="15270at2759"/>
<accession>W6MKW2</accession>
<keyword evidence="8" id="KW-0808">Transferase</keyword>
<dbReference type="GO" id="GO:0072659">
    <property type="term" value="P:protein localization to plasma membrane"/>
    <property type="evidence" value="ECO:0007669"/>
    <property type="project" value="TreeGrafter"/>
</dbReference>
<dbReference type="RefSeq" id="XP_022458698.1">
    <property type="nucleotide sequence ID" value="XM_022602944.1"/>
</dbReference>
<dbReference type="UniPathway" id="UPA00196"/>
<dbReference type="EMBL" id="HG793127">
    <property type="protein sequence ID" value="CDK26698.1"/>
    <property type="molecule type" value="Genomic_DNA"/>
</dbReference>
<evidence type="ECO:0000256" key="1">
    <source>
        <dbReference type="ARBA" id="ARBA00004477"/>
    </source>
</evidence>
<keyword evidence="5 8" id="KW-0812">Transmembrane</keyword>
<proteinExistence type="inferred from homology"/>
<keyword evidence="10" id="KW-1185">Reference proteome</keyword>
<organism evidence="9 10">
    <name type="scientific">Kuraishia capsulata CBS 1993</name>
    <dbReference type="NCBI Taxonomy" id="1382522"/>
    <lineage>
        <taxon>Eukaryota</taxon>
        <taxon>Fungi</taxon>
        <taxon>Dikarya</taxon>
        <taxon>Ascomycota</taxon>
        <taxon>Saccharomycotina</taxon>
        <taxon>Pichiomycetes</taxon>
        <taxon>Pichiales</taxon>
        <taxon>Pichiaceae</taxon>
        <taxon>Kuraishia</taxon>
    </lineage>
</organism>
<feature type="transmembrane region" description="Helical" evidence="8">
    <location>
        <begin position="76"/>
        <end position="92"/>
    </location>
</feature>
<evidence type="ECO:0000256" key="6">
    <source>
        <dbReference type="ARBA" id="ARBA00022989"/>
    </source>
</evidence>
<comment type="pathway">
    <text evidence="2 8">Glycolipid biosynthesis; glycosylphosphatidylinositol-anchor biosynthesis.</text>
</comment>
<feature type="transmembrane region" description="Helical" evidence="8">
    <location>
        <begin position="201"/>
        <end position="221"/>
    </location>
</feature>
<evidence type="ECO:0000256" key="7">
    <source>
        <dbReference type="ARBA" id="ARBA00023136"/>
    </source>
</evidence>
<feature type="transmembrane region" description="Helical" evidence="8">
    <location>
        <begin position="357"/>
        <end position="380"/>
    </location>
</feature>
<evidence type="ECO:0000256" key="3">
    <source>
        <dbReference type="ARBA" id="ARBA00007559"/>
    </source>
</evidence>
<dbReference type="Pfam" id="PF06423">
    <property type="entry name" value="GWT1"/>
    <property type="match status" value="1"/>
</dbReference>
<sequence>MDLKGKKEEFVSGLTGGSTLEIYTVTSVSLVCYVAWSILKKKTSLFDTQSFAALLVDYFLSWFGLLLSVTLYCNRTSFLVALILGPVIPLIFKRSKPQVKKQVHINVSTLTKKQYLPYKPYLTVYRSQMMVITCIAILAVDFPVFPRRFAKVETWGTSLMDLGVGSFVFSMGMVSERPVLVQKFNTISGSGLRPVSAVKSYISYVGRSIFAVIPLIILGGIRLLSVKSLEYQEHVTEYGKHWNFFITLAALPVLSALASPLLKLVPTLLLSIAFSVVYEVFLVKYGWLSYVLSAERIDLISDNKEGIFSMFGYFSIFLTGQSTGTFLLPLFPTPGNLFGASSKDDILRNYRSHKKSWTMVTPLKGLLILSVFFHTAYYVVDKCYVYGVSRRLANLLYVLWVSAYNTSFLAGYNLVETLLWGDGSKSFKLYFDEKDEATRLEETSKKNTSKEYDLQTPTLLHAVNNNSLVTFLVANLLTGLVNMTYNTIDAKDLAAVGVLTGYTLALVVFTYSLWSLRIVLR</sequence>
<reference evidence="9" key="1">
    <citation type="submission" date="2013-12" db="EMBL/GenBank/DDBJ databases">
        <authorList>
            <person name="Genoscope - CEA"/>
        </authorList>
    </citation>
    <scope>NUCLEOTIDE SEQUENCE</scope>
    <source>
        <strain evidence="9">CBS 1993</strain>
    </source>
</reference>
<protein>
    <recommendedName>
        <fullName evidence="8">GPI-anchored wall transfer protein</fullName>
        <ecNumber evidence="8">2.3.-.-</ecNumber>
    </recommendedName>
</protein>
<dbReference type="GO" id="GO:0032216">
    <property type="term" value="F:glucosaminyl-phosphatidylinositol O-acyltransferase activity"/>
    <property type="evidence" value="ECO:0007669"/>
    <property type="project" value="EnsemblFungi"/>
</dbReference>
<comment type="similarity">
    <text evidence="3 8">Belongs to the PIGW family.</text>
</comment>
<feature type="transmembrane region" description="Helical" evidence="8">
    <location>
        <begin position="268"/>
        <end position="287"/>
    </location>
</feature>
<feature type="transmembrane region" description="Helical" evidence="8">
    <location>
        <begin position="123"/>
        <end position="145"/>
    </location>
</feature>
<gene>
    <name evidence="9" type="ORF">KUCA_T00002672001</name>
</gene>